<dbReference type="NCBIfam" id="TIGR00360">
    <property type="entry name" value="ComEC_N-term"/>
    <property type="match status" value="1"/>
</dbReference>
<feature type="transmembrane region" description="Helical" evidence="6">
    <location>
        <begin position="329"/>
        <end position="347"/>
    </location>
</feature>
<evidence type="ECO:0000256" key="2">
    <source>
        <dbReference type="ARBA" id="ARBA00022475"/>
    </source>
</evidence>
<evidence type="ECO:0000256" key="5">
    <source>
        <dbReference type="ARBA" id="ARBA00023136"/>
    </source>
</evidence>
<evidence type="ECO:0000256" key="3">
    <source>
        <dbReference type="ARBA" id="ARBA00022692"/>
    </source>
</evidence>
<feature type="transmembrane region" description="Helical" evidence="6">
    <location>
        <begin position="382"/>
        <end position="405"/>
    </location>
</feature>
<feature type="domain" description="ComEC/Rec2-related protein" evidence="7">
    <location>
        <begin position="229"/>
        <end position="498"/>
    </location>
</feature>
<dbReference type="PANTHER" id="PTHR30619">
    <property type="entry name" value="DNA INTERNALIZATION/COMPETENCE PROTEIN COMEC/REC2"/>
    <property type="match status" value="1"/>
</dbReference>
<keyword evidence="10" id="KW-1185">Reference proteome</keyword>
<evidence type="ECO:0000313" key="10">
    <source>
        <dbReference type="Proteomes" id="UP001257659"/>
    </source>
</evidence>
<protein>
    <submittedName>
        <fullName evidence="9">Competence protein ComEC</fullName>
    </submittedName>
</protein>
<feature type="transmembrane region" description="Helical" evidence="6">
    <location>
        <begin position="353"/>
        <end position="370"/>
    </location>
</feature>
<sequence length="675" mass="78208">MRLWNNPVLLLTISFCIGIVFGKYFIVTDLPIYVWIVSFSLFIFLYGRARFLWFQDSFFSIFALLVFIVLGMFCFQLHQPENTKNHYLNYEKNKANFRVVIEEKLNENHFFDNYIAEITQIDSVKSEGKILLSLENDTLPNYAKVGDEILLRDSLESIYSAKNPYQFSYKKFMMNRGIYRQITISPQRILKIDHQANFYTKAAKLKKTLEVSLSKNGFKPKEIHLMQALLLGNKNALANETYEKFTEAGVVHILAVSGLHIGILLGLLYYIFYPLRKFRFGKYFSAFIIISLLWSYAFLVGFTPSVLRAVTMFSCLSIGLLLKRRTGTLTMLCLSALILLLINPNLLFEVGFQLSYCAVLAIICFQPYFFRPFKHTHKIIRFFGNIASVTFAAQLGVFPLSIYYFHQFPGLFFLTNILVVPALGIILGLGLLIIFLSSVNFLPDLVREIYQFILHQLLFIINWVASQKAFLIEHIYFPVPYVIFGYALLITLFFTLRMKKKRLVVSLLILFISFQLYYIFSHQQEKENQSFTVFHISKGTLLGFQEQSTYKFYSDSIGKIKAPRIVENLENNIPLQKISTEDTLKNWYNFYGNSLLIIDQNGIFDLPSSASVDYVLLNDSPKINLVRVLNKLQPKKIIVDGSNYHSYVKRWSETCAQKKVPFHYTGKKGAFTLDY</sequence>
<feature type="transmembrane region" description="Helical" evidence="6">
    <location>
        <begin position="58"/>
        <end position="78"/>
    </location>
</feature>
<dbReference type="Pfam" id="PF13567">
    <property type="entry name" value="DUF4131"/>
    <property type="match status" value="1"/>
</dbReference>
<reference evidence="9 10" key="1">
    <citation type="submission" date="2023-07" db="EMBL/GenBank/DDBJ databases">
        <title>Genomic Encyclopedia of Type Strains, Phase IV (KMG-IV): sequencing the most valuable type-strain genomes for metagenomic binning, comparative biology and taxonomic classification.</title>
        <authorList>
            <person name="Goeker M."/>
        </authorList>
    </citation>
    <scope>NUCLEOTIDE SEQUENCE [LARGE SCALE GENOMIC DNA]</scope>
    <source>
        <strain evidence="9 10">DSM 102814</strain>
    </source>
</reference>
<feature type="transmembrane region" description="Helical" evidence="6">
    <location>
        <begin position="503"/>
        <end position="520"/>
    </location>
</feature>
<feature type="transmembrane region" description="Helical" evidence="6">
    <location>
        <begin position="411"/>
        <end position="437"/>
    </location>
</feature>
<name>A0ABU1K2K6_9FLAO</name>
<feature type="transmembrane region" description="Helical" evidence="6">
    <location>
        <begin position="280"/>
        <end position="299"/>
    </location>
</feature>
<dbReference type="RefSeq" id="WP_309726215.1">
    <property type="nucleotide sequence ID" value="NZ_JAVDQA010000001.1"/>
</dbReference>
<feature type="transmembrane region" description="Helical" evidence="6">
    <location>
        <begin position="249"/>
        <end position="273"/>
    </location>
</feature>
<dbReference type="PANTHER" id="PTHR30619:SF1">
    <property type="entry name" value="RECOMBINATION PROTEIN 2"/>
    <property type="match status" value="1"/>
</dbReference>
<dbReference type="Proteomes" id="UP001257659">
    <property type="component" value="Unassembled WGS sequence"/>
</dbReference>
<evidence type="ECO:0000259" key="7">
    <source>
        <dbReference type="Pfam" id="PF03772"/>
    </source>
</evidence>
<feature type="transmembrane region" description="Helical" evidence="6">
    <location>
        <begin position="477"/>
        <end position="496"/>
    </location>
</feature>
<dbReference type="InterPro" id="IPR052159">
    <property type="entry name" value="Competence_DNA_uptake"/>
</dbReference>
<comment type="caution">
    <text evidence="9">The sequence shown here is derived from an EMBL/GenBank/DDBJ whole genome shotgun (WGS) entry which is preliminary data.</text>
</comment>
<accession>A0ABU1K2K6</accession>
<evidence type="ECO:0000256" key="6">
    <source>
        <dbReference type="SAM" id="Phobius"/>
    </source>
</evidence>
<feature type="transmembrane region" description="Helical" evidence="6">
    <location>
        <begin position="32"/>
        <end position="51"/>
    </location>
</feature>
<evidence type="ECO:0000259" key="8">
    <source>
        <dbReference type="Pfam" id="PF13567"/>
    </source>
</evidence>
<dbReference type="InterPro" id="IPR025405">
    <property type="entry name" value="DUF4131"/>
</dbReference>
<proteinExistence type="predicted"/>
<dbReference type="InterPro" id="IPR004477">
    <property type="entry name" value="ComEC_N"/>
</dbReference>
<keyword evidence="2" id="KW-1003">Cell membrane</keyword>
<keyword evidence="4 6" id="KW-1133">Transmembrane helix</keyword>
<feature type="domain" description="DUF4131" evidence="8">
    <location>
        <begin position="30"/>
        <end position="186"/>
    </location>
</feature>
<feature type="transmembrane region" description="Helical" evidence="6">
    <location>
        <begin position="449"/>
        <end position="465"/>
    </location>
</feature>
<dbReference type="EMBL" id="JAVDQA010000001">
    <property type="protein sequence ID" value="MDR6299485.1"/>
    <property type="molecule type" value="Genomic_DNA"/>
</dbReference>
<comment type="subcellular location">
    <subcellularLocation>
        <location evidence="1">Cell membrane</location>
        <topology evidence="1">Multi-pass membrane protein</topology>
    </subcellularLocation>
</comment>
<evidence type="ECO:0000256" key="4">
    <source>
        <dbReference type="ARBA" id="ARBA00022989"/>
    </source>
</evidence>
<dbReference type="Pfam" id="PF03772">
    <property type="entry name" value="Competence"/>
    <property type="match status" value="1"/>
</dbReference>
<evidence type="ECO:0000313" key="9">
    <source>
        <dbReference type="EMBL" id="MDR6299485.1"/>
    </source>
</evidence>
<keyword evidence="5 6" id="KW-0472">Membrane</keyword>
<gene>
    <name evidence="9" type="ORF">GGR31_000101</name>
</gene>
<evidence type="ECO:0000256" key="1">
    <source>
        <dbReference type="ARBA" id="ARBA00004651"/>
    </source>
</evidence>
<organism evidence="9 10">
    <name type="scientific">Mesonia maritima</name>
    <dbReference type="NCBI Taxonomy" id="1793873"/>
    <lineage>
        <taxon>Bacteria</taxon>
        <taxon>Pseudomonadati</taxon>
        <taxon>Bacteroidota</taxon>
        <taxon>Flavobacteriia</taxon>
        <taxon>Flavobacteriales</taxon>
        <taxon>Flavobacteriaceae</taxon>
        <taxon>Mesonia</taxon>
    </lineage>
</organism>
<keyword evidence="3 6" id="KW-0812">Transmembrane</keyword>
<feature type="transmembrane region" description="Helical" evidence="6">
    <location>
        <begin position="7"/>
        <end position="26"/>
    </location>
</feature>